<reference evidence="1" key="1">
    <citation type="submission" date="2018-05" db="EMBL/GenBank/DDBJ databases">
        <authorList>
            <person name="Lanie J.A."/>
            <person name="Ng W.-L."/>
            <person name="Kazmierczak K.M."/>
            <person name="Andrzejewski T.M."/>
            <person name="Davidsen T.M."/>
            <person name="Wayne K.J."/>
            <person name="Tettelin H."/>
            <person name="Glass J.I."/>
            <person name="Rusch D."/>
            <person name="Podicherti R."/>
            <person name="Tsui H.-C.T."/>
            <person name="Winkler M.E."/>
        </authorList>
    </citation>
    <scope>NUCLEOTIDE SEQUENCE</scope>
</reference>
<proteinExistence type="predicted"/>
<protein>
    <submittedName>
        <fullName evidence="1">Uncharacterized protein</fullName>
    </submittedName>
</protein>
<dbReference type="AlphaFoldDB" id="A0A382ZZ05"/>
<accession>A0A382ZZ05</accession>
<gene>
    <name evidence="1" type="ORF">METZ01_LOCUS453487</name>
</gene>
<dbReference type="EMBL" id="UINC01187752">
    <property type="protein sequence ID" value="SVE00633.1"/>
    <property type="molecule type" value="Genomic_DNA"/>
</dbReference>
<evidence type="ECO:0000313" key="1">
    <source>
        <dbReference type="EMBL" id="SVE00633.1"/>
    </source>
</evidence>
<feature type="non-terminal residue" evidence="1">
    <location>
        <position position="56"/>
    </location>
</feature>
<sequence length="56" mass="6416">MIDAKALPEFKKHVETLANQLSLFENKVKDASEIEPKDKGPEEERGRILFILASYQ</sequence>
<organism evidence="1">
    <name type="scientific">marine metagenome</name>
    <dbReference type="NCBI Taxonomy" id="408172"/>
    <lineage>
        <taxon>unclassified sequences</taxon>
        <taxon>metagenomes</taxon>
        <taxon>ecological metagenomes</taxon>
    </lineage>
</organism>
<name>A0A382ZZ05_9ZZZZ</name>